<protein>
    <submittedName>
        <fullName evidence="2">ADP-ribosylglycohydrolase family protein</fullName>
    </submittedName>
</protein>
<feature type="binding site" evidence="1">
    <location>
        <position position="61"/>
    </location>
    <ligand>
        <name>Mg(2+)</name>
        <dbReference type="ChEBI" id="CHEBI:18420"/>
        <label>1</label>
    </ligand>
</feature>
<dbReference type="InterPro" id="IPR050792">
    <property type="entry name" value="ADP-ribosylglycohydrolase"/>
</dbReference>
<comment type="cofactor">
    <cofactor evidence="1">
        <name>Mg(2+)</name>
        <dbReference type="ChEBI" id="CHEBI:18420"/>
    </cofactor>
    <text evidence="1">Binds 2 magnesium ions per subunit.</text>
</comment>
<dbReference type="SUPFAM" id="SSF101478">
    <property type="entry name" value="ADP-ribosylglycohydrolase"/>
    <property type="match status" value="1"/>
</dbReference>
<reference evidence="2 3" key="1">
    <citation type="submission" date="2019-11" db="EMBL/GenBank/DDBJ databases">
        <title>Genome analysis of Rhizobacterium cereale a novel genus and species isolated from maize roots in North Spain.</title>
        <authorList>
            <person name="Menendez E."/>
            <person name="Flores-Felix J.D."/>
            <person name="Ramirez-Bahena M.-H."/>
            <person name="Igual J.M."/>
            <person name="Garcia-Fraile P."/>
            <person name="Peix A."/>
            <person name="Velazquez E."/>
        </authorList>
    </citation>
    <scope>NUCLEOTIDE SEQUENCE [LARGE SCALE GENOMIC DNA]</scope>
    <source>
        <strain evidence="2 3">RZME27</strain>
    </source>
</reference>
<dbReference type="Gene3D" id="1.10.4080.10">
    <property type="entry name" value="ADP-ribosylation/Crystallin J1"/>
    <property type="match status" value="1"/>
</dbReference>
<keyword evidence="2" id="KW-0378">Hydrolase</keyword>
<accession>A0A6A8AJM9</accession>
<evidence type="ECO:0000313" key="2">
    <source>
        <dbReference type="EMBL" id="MQY50098.1"/>
    </source>
</evidence>
<feature type="binding site" evidence="1">
    <location>
        <position position="251"/>
    </location>
    <ligand>
        <name>Mg(2+)</name>
        <dbReference type="ChEBI" id="CHEBI:18420"/>
        <label>1</label>
    </ligand>
</feature>
<feature type="binding site" evidence="1">
    <location>
        <position position="248"/>
    </location>
    <ligand>
        <name>Mg(2+)</name>
        <dbReference type="ChEBI" id="CHEBI:18420"/>
        <label>1</label>
    </ligand>
</feature>
<gene>
    <name evidence="2" type="ORF">GAO09_29130</name>
</gene>
<dbReference type="InterPro" id="IPR036705">
    <property type="entry name" value="Ribosyl_crysJ1_sf"/>
</dbReference>
<keyword evidence="1" id="KW-0460">Magnesium</keyword>
<feature type="binding site" evidence="1">
    <location>
        <position position="250"/>
    </location>
    <ligand>
        <name>Mg(2+)</name>
        <dbReference type="ChEBI" id="CHEBI:18420"/>
        <label>1</label>
    </ligand>
</feature>
<sequence length="313" mass="33768">MDQQIRSRAIGCLLGQLSGDALGSLVEFQTPQQICQRYPLGVREMRDGGTWNTIAGQPTDDSEMALALARTLVAEGTYVQDAARKVYADWLRSNPFDIGNTVRDGLDALPNHDSQANGALMRIAPLGIFGAGLPLMQVGAWAEQDAVITHPHPVCRQINNLFARAISHAIATGPTPRELYEAIRTWAKALAVLPAVQDVIAAAEYTPPTDFTHQQGWVMIAFQNALFQLLNAPSLEEGVVRTIAGGGDTDTNAAIAGALLGAVHGEAAIPAQWRQSVLFCRPEQGRANVHRPRPQIYWPVDAVELAEQLVVTG</sequence>
<comment type="caution">
    <text evidence="2">The sequence shown here is derived from an EMBL/GenBank/DDBJ whole genome shotgun (WGS) entry which is preliminary data.</text>
</comment>
<keyword evidence="1" id="KW-0479">Metal-binding</keyword>
<name>A0A6A8AJM9_9HYPH</name>
<dbReference type="PANTHER" id="PTHR16222:SF35">
    <property type="entry name" value="ADP-RIBOSYLGLYCOHYDROLASE"/>
    <property type="match status" value="1"/>
</dbReference>
<dbReference type="GO" id="GO:0046872">
    <property type="term" value="F:metal ion binding"/>
    <property type="evidence" value="ECO:0007669"/>
    <property type="project" value="UniProtKB-KW"/>
</dbReference>
<keyword evidence="3" id="KW-1185">Reference proteome</keyword>
<dbReference type="EMBL" id="WIXI01000051">
    <property type="protein sequence ID" value="MQY50098.1"/>
    <property type="molecule type" value="Genomic_DNA"/>
</dbReference>
<dbReference type="Pfam" id="PF03747">
    <property type="entry name" value="ADP_ribosyl_GH"/>
    <property type="match status" value="1"/>
</dbReference>
<dbReference type="PANTHER" id="PTHR16222">
    <property type="entry name" value="ADP-RIBOSYLGLYCOHYDROLASE"/>
    <property type="match status" value="1"/>
</dbReference>
<dbReference type="AlphaFoldDB" id="A0A6A8AJM9"/>
<evidence type="ECO:0000256" key="1">
    <source>
        <dbReference type="PIRSR" id="PIRSR605502-1"/>
    </source>
</evidence>
<dbReference type="Proteomes" id="UP000435138">
    <property type="component" value="Unassembled WGS sequence"/>
</dbReference>
<dbReference type="RefSeq" id="WP_153360414.1">
    <property type="nucleotide sequence ID" value="NZ_JAYKOO010000004.1"/>
</dbReference>
<proteinExistence type="predicted"/>
<feature type="binding site" evidence="1">
    <location>
        <position position="59"/>
    </location>
    <ligand>
        <name>Mg(2+)</name>
        <dbReference type="ChEBI" id="CHEBI:18420"/>
        <label>1</label>
    </ligand>
</feature>
<evidence type="ECO:0000313" key="3">
    <source>
        <dbReference type="Proteomes" id="UP000435138"/>
    </source>
</evidence>
<dbReference type="InterPro" id="IPR005502">
    <property type="entry name" value="Ribosyl_crysJ1"/>
</dbReference>
<organism evidence="2 3">
    <name type="scientific">Endobacterium cereale</name>
    <dbReference type="NCBI Taxonomy" id="2663029"/>
    <lineage>
        <taxon>Bacteria</taxon>
        <taxon>Pseudomonadati</taxon>
        <taxon>Pseudomonadota</taxon>
        <taxon>Alphaproteobacteria</taxon>
        <taxon>Hyphomicrobiales</taxon>
        <taxon>Rhizobiaceae</taxon>
        <taxon>Endobacterium</taxon>
    </lineage>
</organism>
<dbReference type="GO" id="GO:0016787">
    <property type="term" value="F:hydrolase activity"/>
    <property type="evidence" value="ECO:0007669"/>
    <property type="project" value="UniProtKB-KW"/>
</dbReference>
<feature type="binding site" evidence="1">
    <location>
        <position position="60"/>
    </location>
    <ligand>
        <name>Mg(2+)</name>
        <dbReference type="ChEBI" id="CHEBI:18420"/>
        <label>1</label>
    </ligand>
</feature>